<organism evidence="8 9">
    <name type="scientific">Lactococcus lactis subsp. lactis</name>
    <name type="common">Streptococcus lactis</name>
    <dbReference type="NCBI Taxonomy" id="1360"/>
    <lineage>
        <taxon>Bacteria</taxon>
        <taxon>Bacillati</taxon>
        <taxon>Bacillota</taxon>
        <taxon>Bacilli</taxon>
        <taxon>Lactobacillales</taxon>
        <taxon>Streptococcaceae</taxon>
        <taxon>Lactococcus</taxon>
    </lineage>
</organism>
<keyword evidence="3" id="KW-1003">Cell membrane</keyword>
<reference evidence="9" key="1">
    <citation type="submission" date="2015-10" db="EMBL/GenBank/DDBJ databases">
        <title>Draft Genome Sequences of 11 Lactococcus lactis subspecies cremoris strains.</title>
        <authorList>
            <person name="Wels M."/>
            <person name="Backus L."/>
            <person name="Boekhorst J."/>
            <person name="Dijkstra A."/>
            <person name="Beerthuizen M."/>
            <person name="Kelly W."/>
            <person name="Siezen R."/>
            <person name="Bachmann H."/>
            <person name="Van Hijum S."/>
        </authorList>
    </citation>
    <scope>NUCLEOTIDE SEQUENCE [LARGE SCALE GENOMIC DNA]</scope>
    <source>
        <strain evidence="9">LMG8520</strain>
    </source>
</reference>
<evidence type="ECO:0000256" key="7">
    <source>
        <dbReference type="SAM" id="Phobius"/>
    </source>
</evidence>
<comment type="similarity">
    <text evidence="2">Belongs to the UPF0324 family.</text>
</comment>
<evidence type="ECO:0000256" key="4">
    <source>
        <dbReference type="ARBA" id="ARBA00022692"/>
    </source>
</evidence>
<evidence type="ECO:0000256" key="5">
    <source>
        <dbReference type="ARBA" id="ARBA00022989"/>
    </source>
</evidence>
<dbReference type="EMBL" id="LKLP01000111">
    <property type="protein sequence ID" value="KSU06111.1"/>
    <property type="molecule type" value="Genomic_DNA"/>
</dbReference>
<evidence type="ECO:0000313" key="9">
    <source>
        <dbReference type="Proteomes" id="UP000054230"/>
    </source>
</evidence>
<feature type="transmembrane region" description="Helical" evidence="7">
    <location>
        <begin position="39"/>
        <end position="61"/>
    </location>
</feature>
<comment type="subcellular location">
    <subcellularLocation>
        <location evidence="1">Cell membrane</location>
        <topology evidence="1">Multi-pass membrane protein</topology>
    </subcellularLocation>
</comment>
<dbReference type="Pfam" id="PF03601">
    <property type="entry name" value="Cons_hypoth698"/>
    <property type="match status" value="1"/>
</dbReference>
<evidence type="ECO:0000256" key="3">
    <source>
        <dbReference type="ARBA" id="ARBA00022475"/>
    </source>
</evidence>
<comment type="caution">
    <text evidence="8">The sequence shown here is derived from an EMBL/GenBank/DDBJ whole genome shotgun (WGS) entry which is preliminary data.</text>
</comment>
<dbReference type="Proteomes" id="UP000054230">
    <property type="component" value="Unassembled WGS sequence"/>
</dbReference>
<evidence type="ECO:0000256" key="2">
    <source>
        <dbReference type="ARBA" id="ARBA00007977"/>
    </source>
</evidence>
<evidence type="ECO:0000256" key="6">
    <source>
        <dbReference type="ARBA" id="ARBA00023136"/>
    </source>
</evidence>
<evidence type="ECO:0000313" key="8">
    <source>
        <dbReference type="EMBL" id="KSU06111.1"/>
    </source>
</evidence>
<keyword evidence="5 7" id="KW-1133">Transmembrane helix</keyword>
<dbReference type="GO" id="GO:0005886">
    <property type="term" value="C:plasma membrane"/>
    <property type="evidence" value="ECO:0007669"/>
    <property type="project" value="UniProtKB-SubCell"/>
</dbReference>
<gene>
    <name evidence="8" type="ORF">LMG8520_2105</name>
</gene>
<keyword evidence="6 7" id="KW-0472">Membrane</keyword>
<protein>
    <submittedName>
        <fullName evidence="8">Putative membrane protein YeiH</fullName>
    </submittedName>
</protein>
<proteinExistence type="inferred from homology"/>
<sequence>MLKLKNYIKNDRQAIMSILPGFLLSFAIAIVSYLLNRFIFHSLGSATIAILLGIILGNLYFKQVTLFAGTAWSEKNFWNFQ</sequence>
<accession>A0A0V8CY82</accession>
<feature type="transmembrane region" description="Helical" evidence="7">
    <location>
        <begin position="12"/>
        <end position="33"/>
    </location>
</feature>
<name>A0A0V8CY82_LACLL</name>
<dbReference type="AlphaFoldDB" id="A0A0V8CY82"/>
<keyword evidence="4 7" id="KW-0812">Transmembrane</keyword>
<dbReference type="PATRIC" id="fig|1360.106.peg.2409"/>
<dbReference type="InterPro" id="IPR018383">
    <property type="entry name" value="UPF0324_pro"/>
</dbReference>
<evidence type="ECO:0000256" key="1">
    <source>
        <dbReference type="ARBA" id="ARBA00004651"/>
    </source>
</evidence>